<feature type="domain" description="EamA" evidence="3">
    <location>
        <begin position="8"/>
        <end position="117"/>
    </location>
</feature>
<dbReference type="EMBL" id="JADEXG010000049">
    <property type="protein sequence ID" value="MBE9079208.1"/>
    <property type="molecule type" value="Genomic_DNA"/>
</dbReference>
<dbReference type="Pfam" id="PF00892">
    <property type="entry name" value="EamA"/>
    <property type="match status" value="1"/>
</dbReference>
<dbReference type="InterPro" id="IPR000620">
    <property type="entry name" value="EamA_dom"/>
</dbReference>
<comment type="similarity">
    <text evidence="1">Belongs to the EamA transporter family.</text>
</comment>
<dbReference type="SUPFAM" id="SSF103481">
    <property type="entry name" value="Multidrug resistance efflux transporter EmrE"/>
    <property type="match status" value="1"/>
</dbReference>
<accession>A0A8J7DDV9</accession>
<sequence>RYPARPALHPIPFSLITFITVVCFSTALLLFTGPVDISAAAWPMVILISVLSVFLTLGAYLLNNYGLRLIGATLTALVSSGTPILTALFAWLALQEMLQLPQMAGVVLTALGIAALSLKSR</sequence>
<evidence type="ECO:0000256" key="2">
    <source>
        <dbReference type="SAM" id="Phobius"/>
    </source>
</evidence>
<keyword evidence="2" id="KW-0812">Transmembrane</keyword>
<keyword evidence="2" id="KW-0472">Membrane</keyword>
<evidence type="ECO:0000313" key="4">
    <source>
        <dbReference type="EMBL" id="MBE9079208.1"/>
    </source>
</evidence>
<feature type="transmembrane region" description="Helical" evidence="2">
    <location>
        <begin position="69"/>
        <end position="94"/>
    </location>
</feature>
<dbReference type="Gene3D" id="1.10.3730.20">
    <property type="match status" value="1"/>
</dbReference>
<protein>
    <submittedName>
        <fullName evidence="4">DMT family transporter</fullName>
    </submittedName>
</protein>
<evidence type="ECO:0000256" key="1">
    <source>
        <dbReference type="ARBA" id="ARBA00007362"/>
    </source>
</evidence>
<feature type="transmembrane region" description="Helical" evidence="2">
    <location>
        <begin position="100"/>
        <end position="118"/>
    </location>
</feature>
<feature type="transmembrane region" description="Helical" evidence="2">
    <location>
        <begin position="39"/>
        <end position="62"/>
    </location>
</feature>
<dbReference type="Proteomes" id="UP000636505">
    <property type="component" value="Unassembled WGS sequence"/>
</dbReference>
<reference evidence="4" key="1">
    <citation type="submission" date="2020-10" db="EMBL/GenBank/DDBJ databases">
        <authorList>
            <person name="Castelo-Branco R."/>
            <person name="Eusebio N."/>
            <person name="Adriana R."/>
            <person name="Vieira A."/>
            <person name="Brugerolle De Fraissinette N."/>
            <person name="Rezende De Castro R."/>
            <person name="Schneider M.P."/>
            <person name="Vasconcelos V."/>
            <person name="Leao P.N."/>
        </authorList>
    </citation>
    <scope>NUCLEOTIDE SEQUENCE</scope>
    <source>
        <strain evidence="4">LEGE 07310</strain>
    </source>
</reference>
<keyword evidence="2" id="KW-1133">Transmembrane helix</keyword>
<dbReference type="AlphaFoldDB" id="A0A8J7DDV9"/>
<feature type="non-terminal residue" evidence="4">
    <location>
        <position position="1"/>
    </location>
</feature>
<keyword evidence="5" id="KW-1185">Reference proteome</keyword>
<evidence type="ECO:0000313" key="5">
    <source>
        <dbReference type="Proteomes" id="UP000636505"/>
    </source>
</evidence>
<proteinExistence type="inferred from homology"/>
<dbReference type="InterPro" id="IPR037185">
    <property type="entry name" value="EmrE-like"/>
</dbReference>
<dbReference type="GO" id="GO:0016020">
    <property type="term" value="C:membrane"/>
    <property type="evidence" value="ECO:0007669"/>
    <property type="project" value="InterPro"/>
</dbReference>
<name>A0A8J7DDV9_9CYAN</name>
<evidence type="ECO:0000259" key="3">
    <source>
        <dbReference type="Pfam" id="PF00892"/>
    </source>
</evidence>
<organism evidence="4 5">
    <name type="scientific">Vasconcelosia minhoensis LEGE 07310</name>
    <dbReference type="NCBI Taxonomy" id="915328"/>
    <lineage>
        <taxon>Bacteria</taxon>
        <taxon>Bacillati</taxon>
        <taxon>Cyanobacteriota</taxon>
        <taxon>Cyanophyceae</taxon>
        <taxon>Nodosilineales</taxon>
        <taxon>Cymatolegaceae</taxon>
        <taxon>Vasconcelosia</taxon>
        <taxon>Vasconcelosia minhoensis</taxon>
    </lineage>
</organism>
<dbReference type="RefSeq" id="WP_193909926.1">
    <property type="nucleotide sequence ID" value="NZ_JADEXG010000049.1"/>
</dbReference>
<feature type="transmembrane region" description="Helical" evidence="2">
    <location>
        <begin position="12"/>
        <end position="33"/>
    </location>
</feature>
<gene>
    <name evidence="4" type="ORF">IQ241_18205</name>
</gene>
<comment type="caution">
    <text evidence="4">The sequence shown here is derived from an EMBL/GenBank/DDBJ whole genome shotgun (WGS) entry which is preliminary data.</text>
</comment>